<dbReference type="AlphaFoldDB" id="A0A4R9GXV4"/>
<comment type="caution">
    <text evidence="1">The sequence shown here is derived from an EMBL/GenBank/DDBJ whole genome shotgun (WGS) entry which is preliminary data.</text>
</comment>
<accession>A0A4R9GXV4</accession>
<keyword evidence="2" id="KW-1185">Reference proteome</keyword>
<sequence length="170" mass="19120">MNFLKTEQLSFPELIDPEPNAFPIPYCPVIKVASLLVKRLKDKTATFGSIHSIIILTGECRIEFFHEGNSASVSVPAYGGKVSDKGTIFIFESSFRYCRFSLDIGMIRQDITRSYSIYVGDTTGTVSSNEYLLRFPNIDLGQMSHHSKQILTEVYIMPGASFFYDSDGIY</sequence>
<proteinExistence type="predicted"/>
<reference evidence="1" key="1">
    <citation type="journal article" date="2019" name="PLoS Negl. Trop. Dis.">
        <title>Revisiting the worldwide diversity of Leptospira species in the environment.</title>
        <authorList>
            <person name="Vincent A.T."/>
            <person name="Schiettekatte O."/>
            <person name="Bourhy P."/>
            <person name="Veyrier F.J."/>
            <person name="Picardeau M."/>
        </authorList>
    </citation>
    <scope>NUCLEOTIDE SEQUENCE [LARGE SCALE GENOMIC DNA]</scope>
    <source>
        <strain evidence="1">201800301</strain>
    </source>
</reference>
<name>A0A4R9GXV4_9LEPT</name>
<dbReference type="EMBL" id="RQEY01000023">
    <property type="protein sequence ID" value="TGK36703.1"/>
    <property type="molecule type" value="Genomic_DNA"/>
</dbReference>
<dbReference type="Proteomes" id="UP000298097">
    <property type="component" value="Unassembled WGS sequence"/>
</dbReference>
<organism evidence="1 2">
    <name type="scientific">Leptospira andrefontaineae</name>
    <dbReference type="NCBI Taxonomy" id="2484976"/>
    <lineage>
        <taxon>Bacteria</taxon>
        <taxon>Pseudomonadati</taxon>
        <taxon>Spirochaetota</taxon>
        <taxon>Spirochaetia</taxon>
        <taxon>Leptospirales</taxon>
        <taxon>Leptospiraceae</taxon>
        <taxon>Leptospira</taxon>
    </lineage>
</organism>
<protein>
    <submittedName>
        <fullName evidence="1">Uncharacterized protein</fullName>
    </submittedName>
</protein>
<evidence type="ECO:0000313" key="1">
    <source>
        <dbReference type="EMBL" id="TGK36703.1"/>
    </source>
</evidence>
<gene>
    <name evidence="1" type="ORF">EHO65_18115</name>
</gene>
<evidence type="ECO:0000313" key="2">
    <source>
        <dbReference type="Proteomes" id="UP000298097"/>
    </source>
</evidence>